<dbReference type="Pfam" id="PF01061">
    <property type="entry name" value="ABC2_membrane"/>
    <property type="match status" value="2"/>
</dbReference>
<feature type="transmembrane region" description="Helical" evidence="10">
    <location>
        <begin position="1431"/>
        <end position="1452"/>
    </location>
</feature>
<dbReference type="GO" id="GO:0005524">
    <property type="term" value="F:ATP binding"/>
    <property type="evidence" value="ECO:0007669"/>
    <property type="project" value="UniProtKB-KW"/>
</dbReference>
<evidence type="ECO:0000256" key="6">
    <source>
        <dbReference type="ARBA" id="ARBA00022840"/>
    </source>
</evidence>
<feature type="compositionally biased region" description="Polar residues" evidence="9">
    <location>
        <begin position="1"/>
        <end position="11"/>
    </location>
</feature>
<feature type="compositionally biased region" description="Polar residues" evidence="9">
    <location>
        <begin position="1118"/>
        <end position="1130"/>
    </location>
</feature>
<keyword evidence="8 10" id="KW-0472">Membrane</keyword>
<feature type="transmembrane region" description="Helical" evidence="10">
    <location>
        <begin position="739"/>
        <end position="760"/>
    </location>
</feature>
<feature type="region of interest" description="Disordered" evidence="9">
    <location>
        <begin position="1"/>
        <end position="61"/>
    </location>
</feature>
<evidence type="ECO:0000313" key="13">
    <source>
        <dbReference type="Proteomes" id="UP000777438"/>
    </source>
</evidence>
<reference evidence="12 13" key="1">
    <citation type="journal article" date="2021" name="Nat. Commun.">
        <title>Genetic determinants of endophytism in the Arabidopsis root mycobiome.</title>
        <authorList>
            <person name="Mesny F."/>
            <person name="Miyauchi S."/>
            <person name="Thiergart T."/>
            <person name="Pickel B."/>
            <person name="Atanasova L."/>
            <person name="Karlsson M."/>
            <person name="Huettel B."/>
            <person name="Barry K.W."/>
            <person name="Haridas S."/>
            <person name="Chen C."/>
            <person name="Bauer D."/>
            <person name="Andreopoulos W."/>
            <person name="Pangilinan J."/>
            <person name="LaButti K."/>
            <person name="Riley R."/>
            <person name="Lipzen A."/>
            <person name="Clum A."/>
            <person name="Drula E."/>
            <person name="Henrissat B."/>
            <person name="Kohler A."/>
            <person name="Grigoriev I.V."/>
            <person name="Martin F.M."/>
            <person name="Hacquard S."/>
        </authorList>
    </citation>
    <scope>NUCLEOTIDE SEQUENCE [LARGE SCALE GENOMIC DNA]</scope>
    <source>
        <strain evidence="12 13">MPI-CAGE-CH-0241</strain>
    </source>
</reference>
<dbReference type="InterPro" id="IPR017871">
    <property type="entry name" value="ABC_transporter-like_CS"/>
</dbReference>
<dbReference type="GO" id="GO:0016020">
    <property type="term" value="C:membrane"/>
    <property type="evidence" value="ECO:0007669"/>
    <property type="project" value="UniProtKB-SubCell"/>
</dbReference>
<keyword evidence="3" id="KW-0813">Transport</keyword>
<evidence type="ECO:0000256" key="4">
    <source>
        <dbReference type="ARBA" id="ARBA00022692"/>
    </source>
</evidence>
<dbReference type="OrthoDB" id="66620at2759"/>
<accession>A0A9P9AI70</accession>
<feature type="compositionally biased region" description="Polar residues" evidence="9">
    <location>
        <begin position="22"/>
        <end position="35"/>
    </location>
</feature>
<dbReference type="Pfam" id="PF19055">
    <property type="entry name" value="ABC2_membrane_7"/>
    <property type="match status" value="1"/>
</dbReference>
<dbReference type="InterPro" id="IPR027417">
    <property type="entry name" value="P-loop_NTPase"/>
</dbReference>
<evidence type="ECO:0000256" key="2">
    <source>
        <dbReference type="ARBA" id="ARBA00006012"/>
    </source>
</evidence>
<dbReference type="InterPro" id="IPR043926">
    <property type="entry name" value="ABCG_dom"/>
</dbReference>
<evidence type="ECO:0000256" key="10">
    <source>
        <dbReference type="SAM" id="Phobius"/>
    </source>
</evidence>
<dbReference type="InterPro" id="IPR034001">
    <property type="entry name" value="ABCG_PDR_1"/>
</dbReference>
<comment type="caution">
    <text evidence="12">The sequence shown here is derived from an EMBL/GenBank/DDBJ whole genome shotgun (WGS) entry which is preliminary data.</text>
</comment>
<keyword evidence="13" id="KW-1185">Reference proteome</keyword>
<evidence type="ECO:0000256" key="9">
    <source>
        <dbReference type="SAM" id="MobiDB-lite"/>
    </source>
</evidence>
<dbReference type="SMART" id="SM00382">
    <property type="entry name" value="AAA"/>
    <property type="match status" value="2"/>
</dbReference>
<dbReference type="InterPro" id="IPR003439">
    <property type="entry name" value="ABC_transporter-like_ATP-bd"/>
</dbReference>
<dbReference type="InterPro" id="IPR003593">
    <property type="entry name" value="AAA+_ATPase"/>
</dbReference>
<dbReference type="CDD" id="cd03233">
    <property type="entry name" value="ABCG_PDR_domain1"/>
    <property type="match status" value="1"/>
</dbReference>
<dbReference type="InterPro" id="IPR029481">
    <property type="entry name" value="ABC_trans_N"/>
</dbReference>
<dbReference type="SUPFAM" id="SSF52540">
    <property type="entry name" value="P-loop containing nucleoside triphosphate hydrolases"/>
    <property type="match status" value="2"/>
</dbReference>
<protein>
    <submittedName>
        <fullName evidence="12">ABC-2 type transporter-domain-containing protein</fullName>
    </submittedName>
</protein>
<feature type="transmembrane region" description="Helical" evidence="10">
    <location>
        <begin position="602"/>
        <end position="624"/>
    </location>
</feature>
<evidence type="ECO:0000256" key="3">
    <source>
        <dbReference type="ARBA" id="ARBA00022448"/>
    </source>
</evidence>
<feature type="domain" description="ABC transporter" evidence="11">
    <location>
        <begin position="830"/>
        <end position="1069"/>
    </location>
</feature>
<dbReference type="EMBL" id="JAGPYM010000060">
    <property type="protein sequence ID" value="KAH6871021.1"/>
    <property type="molecule type" value="Genomic_DNA"/>
</dbReference>
<dbReference type="InterPro" id="IPR010929">
    <property type="entry name" value="PDR_CDR_ABC"/>
</dbReference>
<feature type="transmembrane region" description="Helical" evidence="10">
    <location>
        <begin position="527"/>
        <end position="550"/>
    </location>
</feature>
<feature type="transmembrane region" description="Helical" evidence="10">
    <location>
        <begin position="1166"/>
        <end position="1185"/>
    </location>
</feature>
<feature type="transmembrane region" description="Helical" evidence="10">
    <location>
        <begin position="1236"/>
        <end position="1266"/>
    </location>
</feature>
<sequence>MDHSQRASSFAETHCKDENISGPGQTGSHCTSTSRDPIKRLQPTVSDKAQQKQGPEKSPNAILSKLGIFDQTLDPSSPSFDFERWSHTLVNLRNELGLPTPPRSGFAFRRLTVHGSGPAFEQQDTVWTLLTSPFTSRAWLRPKHTKTILQGLDGVVQKGELLLVLGRPGSGCTTFLRTITGEMHSLELDLASVLHYTGIPHKIMAKHFKGELIYNQEVDEHLPYLTVGQTLEFAAAMRTPRARLPRITRKDRIKHIVEVMLTVFGLSHTRNTIVGNDYVRGVSGGERKRVSIAETALSEAAVSAWDNSTRGLDAESALHFVCRLRTLSDLTQSANAAAIYQSSQAIVDLFDKILVLYEGRGIFFGRAASASKYFERMGWQRHARQTSGDFLTAITNPAQRIAKEGHENLVPRTPEEFEKYWHGSPEYASTLEEVERYQKDFYLQGEATQREFESIRHKLKAKGMLDRAAQTVSFPMQTALCARRATQQLWNDKASTFTTLIGEIIIALVVGSIFYGTPQTSDAFFSYGSVLFFSVLLNVLMSMTDTHNLYKGRSVVSKQASYAFYRPSADALASVLVDIPVKFVVAIFFNIILYFLSELALTASQFFIFFLFVFMTTLAMSMVFRTIAAATVTLPQAMAISGFLVLALVTYTGFVLPGPSMHPWFKWISYINPLAYAFEALLVNQAHGTDYPCSNLVPPYPNLASDTFICPVPGSVAGETYVNGDAWFETSYDYSYSHLWRNLGIILGFLFFFLFTYLLASELNVNSSTGSDVLVFLRGRIPSTMAQTDLKLKGRVDTERPLVVSNPPLEEDMNETTPMQVDRETFSWRRVSLDVMIKGHSRRLLDNACGWVKPGSLTALMGVSGAGKTTLLNALAQRTPSGVVQGEFYVNGKPLPASFKSDVGYVQQQDVHLETSTVREALRFSAMLRQPHDMPKSEKLAFVEEIIHLLNMDDFADAVVGLPGKGLNVEQRKRLSIGVELAGKPSLLLFLDEPTSGLDSQSSEAILALLRKLAAGGLGILCTIHQPSAMLFQRFDRLLLMARGGKVAYFGDIGENSETVLGYFGDRGHRRCADAENPAEYLLDVIGNTDTTSLDWPRFWDESTEAKAVSTELERMTESSSTQRQENGSDMAQARQRGAYSVPLLLQIPSVCVRVFQQYWRSPTYIASKFMLGVAGSLFVGFSFFQPGQSILDIQNATFSILMVCAMFSSLVQQIMPKFVVQRTLYEVRERHSNMYSWAVLILANILAEIPYHIVLGVMTFAIFNYTVFGIRSSEDQGLVLLFFVYFYILAGTFAHMVVAPLPDATTAGRVTTILFSMMILFAGVFQPPTALPGFWMFMYRVSPMTYLVGGVAVSGLSGDPIVCSQAELAVFQPPTGETCGAYMQPYLEQGALGMLLNPDATSNCSYCPLRYADQVLARSGMYYDERWRDWGLGFAYVAFNIAAVFVFYYLFRLRVWGRGIKKLAEMMKQKTGRNAGG</sequence>
<feature type="transmembrane region" description="Helical" evidence="10">
    <location>
        <begin position="1197"/>
        <end position="1216"/>
    </location>
</feature>
<dbReference type="FunFam" id="3.40.50.300:FF:000054">
    <property type="entry name" value="ABC multidrug transporter atrF"/>
    <property type="match status" value="1"/>
</dbReference>
<dbReference type="Pfam" id="PF14510">
    <property type="entry name" value="ABC_trans_N"/>
    <property type="match status" value="1"/>
</dbReference>
<proteinExistence type="inferred from homology"/>
<evidence type="ECO:0000256" key="5">
    <source>
        <dbReference type="ARBA" id="ARBA00022741"/>
    </source>
</evidence>
<dbReference type="InterPro" id="IPR013525">
    <property type="entry name" value="ABC2_TM"/>
</dbReference>
<dbReference type="InterPro" id="IPR034003">
    <property type="entry name" value="ABCG_PDR_2"/>
</dbReference>
<feature type="transmembrane region" description="Helical" evidence="10">
    <location>
        <begin position="636"/>
        <end position="656"/>
    </location>
</feature>
<organism evidence="12 13">
    <name type="scientific">Thelonectria olida</name>
    <dbReference type="NCBI Taxonomy" id="1576542"/>
    <lineage>
        <taxon>Eukaryota</taxon>
        <taxon>Fungi</taxon>
        <taxon>Dikarya</taxon>
        <taxon>Ascomycota</taxon>
        <taxon>Pezizomycotina</taxon>
        <taxon>Sordariomycetes</taxon>
        <taxon>Hypocreomycetidae</taxon>
        <taxon>Hypocreales</taxon>
        <taxon>Nectriaceae</taxon>
        <taxon>Thelonectria</taxon>
    </lineage>
</organism>
<feature type="transmembrane region" description="Helical" evidence="10">
    <location>
        <begin position="571"/>
        <end position="596"/>
    </location>
</feature>
<evidence type="ECO:0000313" key="12">
    <source>
        <dbReference type="EMBL" id="KAH6871021.1"/>
    </source>
</evidence>
<dbReference type="Proteomes" id="UP000777438">
    <property type="component" value="Unassembled WGS sequence"/>
</dbReference>
<dbReference type="CDD" id="cd03232">
    <property type="entry name" value="ABCG_PDR_domain2"/>
    <property type="match status" value="1"/>
</dbReference>
<dbReference type="Pfam" id="PF06422">
    <property type="entry name" value="PDR_CDR"/>
    <property type="match status" value="1"/>
</dbReference>
<dbReference type="Pfam" id="PF00005">
    <property type="entry name" value="ABC_tran"/>
    <property type="match status" value="2"/>
</dbReference>
<gene>
    <name evidence="12" type="ORF">B0T10DRAFT_417736</name>
</gene>
<evidence type="ECO:0000256" key="7">
    <source>
        <dbReference type="ARBA" id="ARBA00022989"/>
    </source>
</evidence>
<evidence type="ECO:0000256" key="8">
    <source>
        <dbReference type="ARBA" id="ARBA00023136"/>
    </source>
</evidence>
<dbReference type="PROSITE" id="PS50893">
    <property type="entry name" value="ABC_TRANSPORTER_2"/>
    <property type="match status" value="2"/>
</dbReference>
<keyword evidence="4 10" id="KW-0812">Transmembrane</keyword>
<name>A0A9P9AI70_9HYPO</name>
<evidence type="ECO:0000256" key="1">
    <source>
        <dbReference type="ARBA" id="ARBA00004141"/>
    </source>
</evidence>
<keyword evidence="7 10" id="KW-1133">Transmembrane helix</keyword>
<feature type="transmembrane region" description="Helical" evidence="10">
    <location>
        <begin position="1308"/>
        <end position="1326"/>
    </location>
</feature>
<dbReference type="GO" id="GO:0016887">
    <property type="term" value="F:ATP hydrolysis activity"/>
    <property type="evidence" value="ECO:0007669"/>
    <property type="project" value="InterPro"/>
</dbReference>
<dbReference type="GO" id="GO:0140359">
    <property type="term" value="F:ABC-type transporter activity"/>
    <property type="evidence" value="ECO:0007669"/>
    <property type="project" value="InterPro"/>
</dbReference>
<comment type="subcellular location">
    <subcellularLocation>
        <location evidence="1">Membrane</location>
        <topology evidence="1">Multi-pass membrane protein</topology>
    </subcellularLocation>
</comment>
<dbReference type="PROSITE" id="PS00211">
    <property type="entry name" value="ABC_TRANSPORTER_1"/>
    <property type="match status" value="1"/>
</dbReference>
<feature type="compositionally biased region" description="Polar residues" evidence="9">
    <location>
        <begin position="43"/>
        <end position="53"/>
    </location>
</feature>
<comment type="similarity">
    <text evidence="2">Belongs to the ABC transporter superfamily. ABCG family. PDR (TC 3.A.1.205) subfamily.</text>
</comment>
<keyword evidence="5" id="KW-0547">Nucleotide-binding</keyword>
<dbReference type="Gene3D" id="3.40.50.300">
    <property type="entry name" value="P-loop containing nucleotide triphosphate hydrolases"/>
    <property type="match status" value="2"/>
</dbReference>
<evidence type="ECO:0000259" key="11">
    <source>
        <dbReference type="PROSITE" id="PS50893"/>
    </source>
</evidence>
<feature type="domain" description="ABC transporter" evidence="11">
    <location>
        <begin position="120"/>
        <end position="383"/>
    </location>
</feature>
<keyword evidence="6" id="KW-0067">ATP-binding</keyword>
<feature type="transmembrane region" description="Helical" evidence="10">
    <location>
        <begin position="1278"/>
        <end position="1302"/>
    </location>
</feature>
<feature type="region of interest" description="Disordered" evidence="9">
    <location>
        <begin position="1111"/>
        <end position="1132"/>
    </location>
</feature>
<dbReference type="PANTHER" id="PTHR19241">
    <property type="entry name" value="ATP-BINDING CASSETTE TRANSPORTER"/>
    <property type="match status" value="1"/>
</dbReference>
<feature type="transmembrane region" description="Helical" evidence="10">
    <location>
        <begin position="494"/>
        <end position="515"/>
    </location>
</feature>